<gene>
    <name evidence="2" type="ORF">F2Q69_00012914</name>
</gene>
<evidence type="ECO:0000313" key="2">
    <source>
        <dbReference type="EMBL" id="KAF3557193.1"/>
    </source>
</evidence>
<evidence type="ECO:0000313" key="3">
    <source>
        <dbReference type="Proteomes" id="UP000712600"/>
    </source>
</evidence>
<protein>
    <submittedName>
        <fullName evidence="2">Uncharacterized protein</fullName>
    </submittedName>
</protein>
<accession>A0A8S9QXN2</accession>
<sequence>MDMEDIQKLTQDVRCKAYPLPISECILWEVFIIGEDELRYGQFGRLVMVPAEAPIGTHAGRFDQSDRYGWMTEPRSNYSERPDLHAGRVQWTDPRTGAHHSLPLQKDLSSNMKH</sequence>
<evidence type="ECO:0000256" key="1">
    <source>
        <dbReference type="SAM" id="MobiDB-lite"/>
    </source>
</evidence>
<proteinExistence type="predicted"/>
<dbReference type="EMBL" id="QGKX02000996">
    <property type="protein sequence ID" value="KAF3557193.1"/>
    <property type="molecule type" value="Genomic_DNA"/>
</dbReference>
<dbReference type="Proteomes" id="UP000712600">
    <property type="component" value="Unassembled WGS sequence"/>
</dbReference>
<reference evidence="2" key="1">
    <citation type="submission" date="2019-12" db="EMBL/GenBank/DDBJ databases">
        <title>Genome sequencing and annotation of Brassica cretica.</title>
        <authorList>
            <person name="Studholme D.J."/>
            <person name="Sarris P."/>
        </authorList>
    </citation>
    <scope>NUCLEOTIDE SEQUENCE</scope>
    <source>
        <strain evidence="2">PFS-109/04</strain>
        <tissue evidence="2">Leaf</tissue>
    </source>
</reference>
<dbReference type="AlphaFoldDB" id="A0A8S9QXN2"/>
<comment type="caution">
    <text evidence="2">The sequence shown here is derived from an EMBL/GenBank/DDBJ whole genome shotgun (WGS) entry which is preliminary data.</text>
</comment>
<organism evidence="2 3">
    <name type="scientific">Brassica cretica</name>
    <name type="common">Mustard</name>
    <dbReference type="NCBI Taxonomy" id="69181"/>
    <lineage>
        <taxon>Eukaryota</taxon>
        <taxon>Viridiplantae</taxon>
        <taxon>Streptophyta</taxon>
        <taxon>Embryophyta</taxon>
        <taxon>Tracheophyta</taxon>
        <taxon>Spermatophyta</taxon>
        <taxon>Magnoliopsida</taxon>
        <taxon>eudicotyledons</taxon>
        <taxon>Gunneridae</taxon>
        <taxon>Pentapetalae</taxon>
        <taxon>rosids</taxon>
        <taxon>malvids</taxon>
        <taxon>Brassicales</taxon>
        <taxon>Brassicaceae</taxon>
        <taxon>Brassiceae</taxon>
        <taxon>Brassica</taxon>
    </lineage>
</organism>
<name>A0A8S9QXN2_BRACR</name>
<feature type="region of interest" description="Disordered" evidence="1">
    <location>
        <begin position="90"/>
        <end position="114"/>
    </location>
</feature>